<dbReference type="Pfam" id="PF05199">
    <property type="entry name" value="GMC_oxred_C"/>
    <property type="match status" value="1"/>
</dbReference>
<dbReference type="PANTHER" id="PTHR46056:SF12">
    <property type="entry name" value="LONG-CHAIN-ALCOHOL OXIDASE"/>
    <property type="match status" value="1"/>
</dbReference>
<dbReference type="Pfam" id="PF00732">
    <property type="entry name" value="GMC_oxred_N"/>
    <property type="match status" value="1"/>
</dbReference>
<evidence type="ECO:0000259" key="7">
    <source>
        <dbReference type="Pfam" id="PF05199"/>
    </source>
</evidence>
<proteinExistence type="inferred from homology"/>
<accession>A0A938XZL7</accession>
<evidence type="ECO:0000256" key="2">
    <source>
        <dbReference type="ARBA" id="ARBA00022630"/>
    </source>
</evidence>
<dbReference type="RefSeq" id="WP_204518422.1">
    <property type="nucleotide sequence ID" value="NZ_BAABIN010000016.1"/>
</dbReference>
<evidence type="ECO:0000256" key="3">
    <source>
        <dbReference type="ARBA" id="ARBA00022827"/>
    </source>
</evidence>
<evidence type="ECO:0000256" key="1">
    <source>
        <dbReference type="ARBA" id="ARBA00010790"/>
    </source>
</evidence>
<feature type="domain" description="Glucose-methanol-choline oxidoreductase C-terminal" evidence="7">
    <location>
        <begin position="441"/>
        <end position="557"/>
    </location>
</feature>
<protein>
    <submittedName>
        <fullName evidence="8">Gluconate 2-dehydrogenase alpha chain</fullName>
        <ecNumber evidence="8">1.1.99.3</ecNumber>
    </submittedName>
</protein>
<reference evidence="8" key="1">
    <citation type="submission" date="2021-01" db="EMBL/GenBank/DDBJ databases">
        <title>Genomic Encyclopedia of Type Strains, Phase IV (KMG-IV): sequencing the most valuable type-strain genomes for metagenomic binning, comparative biology and taxonomic classification.</title>
        <authorList>
            <person name="Goeker M."/>
        </authorList>
    </citation>
    <scope>NUCLEOTIDE SEQUENCE</scope>
    <source>
        <strain evidence="8">DSM 25523</strain>
    </source>
</reference>
<evidence type="ECO:0000313" key="9">
    <source>
        <dbReference type="Proteomes" id="UP000717624"/>
    </source>
</evidence>
<feature type="region of interest" description="Disordered" evidence="5">
    <location>
        <begin position="161"/>
        <end position="181"/>
    </location>
</feature>
<dbReference type="EC" id="1.1.99.3" evidence="8"/>
<evidence type="ECO:0000256" key="5">
    <source>
        <dbReference type="SAM" id="MobiDB-lite"/>
    </source>
</evidence>
<dbReference type="PANTHER" id="PTHR46056">
    <property type="entry name" value="LONG-CHAIN-ALCOHOL OXIDASE"/>
    <property type="match status" value="1"/>
</dbReference>
<dbReference type="Proteomes" id="UP000717624">
    <property type="component" value="Unassembled WGS sequence"/>
</dbReference>
<dbReference type="EMBL" id="JAFBEB010000007">
    <property type="protein sequence ID" value="MBM7590666.1"/>
    <property type="molecule type" value="Genomic_DNA"/>
</dbReference>
<feature type="domain" description="Glucose-methanol-choline oxidoreductase N-terminal" evidence="6">
    <location>
        <begin position="142"/>
        <end position="332"/>
    </location>
</feature>
<keyword evidence="2" id="KW-0285">Flavoprotein</keyword>
<dbReference type="SUPFAM" id="SSF51905">
    <property type="entry name" value="FAD/NAD(P)-binding domain"/>
    <property type="match status" value="1"/>
</dbReference>
<keyword evidence="9" id="KW-1185">Reference proteome</keyword>
<dbReference type="AlphaFoldDB" id="A0A938XZL7"/>
<comment type="caution">
    <text evidence="8">The sequence shown here is derived from an EMBL/GenBank/DDBJ whole genome shotgun (WGS) entry which is preliminary data.</text>
</comment>
<dbReference type="GO" id="GO:0033717">
    <property type="term" value="F:gluconate 2-dehydrogenase (acceptor) activity"/>
    <property type="evidence" value="ECO:0007669"/>
    <property type="project" value="UniProtKB-EC"/>
</dbReference>
<evidence type="ECO:0000313" key="8">
    <source>
        <dbReference type="EMBL" id="MBM7590666.1"/>
    </source>
</evidence>
<evidence type="ECO:0000256" key="4">
    <source>
        <dbReference type="ARBA" id="ARBA00023002"/>
    </source>
</evidence>
<sequence>MATKLPHVPVVIVGMGWTGGIVAAELTKAGIKVVGLERGKERSTADYYMGHDELRYAQRYEMMQDLSKDTVTIRHNLKERALPYRTHGSFLLGDGLGGAGSHWNGQSFRFLPYDFEIRSKTIERYGEKKIPEGMTIQDWGITYDELEPYFDKYEKMAGISGEQEQNPMVGKRSNPFPTGPMKTTPSMKMFMEASKKLGYHPYIYPSANLSEMYTNPDGIQRAACQYCAFCERFGCEYGAKADPVVTVIPVALKTGNLEIRTQSTVTRVLHDGKKATGVLYVNNITGEEFEQPADIVMLGGFVFTNVRLLLNSKLGKPYDPNTGTGVIGKNYAYQLSGGAGGTVGFFDDKEFSNFMGAGALGAEVDDFNGDNFDHSNLNFIHGAGIRIAQAGERPIANNTVPKGTPSWGKEFKQQSIKYANRVLKVSMQGSSMPFRHHFLDLDPTYKDQFGLPLLRMTFDFEEQDREQVKFIAQKTAEIMKEMGPTTMQTTTELKPYDVTVYQSTHNTGGVIMGSDPSTSAVNNYLQMWDAENVFVVGASAFAHNSGYNPTATVGALAYRTAEGILKYIKQGGGSLV</sequence>
<dbReference type="Gene3D" id="3.50.50.60">
    <property type="entry name" value="FAD/NAD(P)-binding domain"/>
    <property type="match status" value="2"/>
</dbReference>
<keyword evidence="3" id="KW-0274">FAD</keyword>
<dbReference type="InterPro" id="IPR036188">
    <property type="entry name" value="FAD/NAD-bd_sf"/>
</dbReference>
<organism evidence="8 9">
    <name type="scientific">Brevibacillus fulvus</name>
    <dbReference type="NCBI Taxonomy" id="1125967"/>
    <lineage>
        <taxon>Bacteria</taxon>
        <taxon>Bacillati</taxon>
        <taxon>Bacillota</taxon>
        <taxon>Bacilli</taxon>
        <taxon>Bacillales</taxon>
        <taxon>Paenibacillaceae</taxon>
        <taxon>Brevibacillus</taxon>
    </lineage>
</organism>
<dbReference type="InterPro" id="IPR000172">
    <property type="entry name" value="GMC_OxRdtase_N"/>
</dbReference>
<evidence type="ECO:0000259" key="6">
    <source>
        <dbReference type="Pfam" id="PF00732"/>
    </source>
</evidence>
<dbReference type="SUPFAM" id="SSF54373">
    <property type="entry name" value="FAD-linked reductases, C-terminal domain"/>
    <property type="match status" value="1"/>
</dbReference>
<gene>
    <name evidence="8" type="ORF">JOD01_002276</name>
</gene>
<dbReference type="GO" id="GO:0050660">
    <property type="term" value="F:flavin adenine dinucleotide binding"/>
    <property type="evidence" value="ECO:0007669"/>
    <property type="project" value="InterPro"/>
</dbReference>
<dbReference type="InterPro" id="IPR007867">
    <property type="entry name" value="GMC_OxRtase_C"/>
</dbReference>
<name>A0A938XZL7_9BACL</name>
<comment type="similarity">
    <text evidence="1">Belongs to the GMC oxidoreductase family.</text>
</comment>
<keyword evidence="4 8" id="KW-0560">Oxidoreductase</keyword>